<evidence type="ECO:0000313" key="5">
    <source>
        <dbReference type="Proteomes" id="UP000532440"/>
    </source>
</evidence>
<dbReference type="Proteomes" id="UP000532440">
    <property type="component" value="Unassembled WGS sequence"/>
</dbReference>
<dbReference type="PANTHER" id="PTHR43000">
    <property type="entry name" value="DTDP-D-GLUCOSE 4,6-DEHYDRATASE-RELATED"/>
    <property type="match status" value="1"/>
</dbReference>
<sequence length="280" mass="29468">MSSALRAAGHAVSGLDLRAPDESRGDLLDPSAVGQALEGCCGVVHLAAVSRVVDGERDPQTCREVNVGGTRVLLEAALSRPEAPWVIYASSREVYGQPARLPAGEASPRAPVNAYGRSKVEAEDLVSGSGLRSAILRFSNVYGSTDDHADRVVPAFARNAVLGRPLRVDGRDCTFDFTHVADTVRGILAVVRSLESGESLAPLHLLTGVPTTLGELAALAVELAGSRSPIVEAPSRSFDVHSFHGDPGRAAELLGWRAEVGLREGLARLIRDFRALSAPA</sequence>
<dbReference type="InterPro" id="IPR001509">
    <property type="entry name" value="Epimerase_deHydtase"/>
</dbReference>
<evidence type="ECO:0000259" key="3">
    <source>
        <dbReference type="Pfam" id="PF01370"/>
    </source>
</evidence>
<comment type="similarity">
    <text evidence="2">Belongs to the NAD(P)-dependent epimerase/dehydratase family.</text>
</comment>
<reference evidence="4 5" key="1">
    <citation type="submission" date="2020-08" db="EMBL/GenBank/DDBJ databases">
        <title>Genomic Encyclopedia of Type Strains, Phase IV (KMG-IV): sequencing the most valuable type-strain genomes for metagenomic binning, comparative biology and taxonomic classification.</title>
        <authorList>
            <person name="Goeker M."/>
        </authorList>
    </citation>
    <scope>NUCLEOTIDE SEQUENCE [LARGE SCALE GENOMIC DNA]</scope>
    <source>
        <strain evidence="4 5">DSM 29781</strain>
    </source>
</reference>
<evidence type="ECO:0000256" key="2">
    <source>
        <dbReference type="ARBA" id="ARBA00007637"/>
    </source>
</evidence>
<protein>
    <submittedName>
        <fullName evidence="4">Nucleoside-diphosphate-sugar epimerase</fullName>
    </submittedName>
</protein>
<gene>
    <name evidence="4" type="ORF">HNQ70_002624</name>
</gene>
<proteinExistence type="inferred from homology"/>
<accession>A0A7W8HJI3</accession>
<dbReference type="AlphaFoldDB" id="A0A7W8HJI3"/>
<dbReference type="InterPro" id="IPR036291">
    <property type="entry name" value="NAD(P)-bd_dom_sf"/>
</dbReference>
<name>A0A7W8HJI3_9BURK</name>
<evidence type="ECO:0000313" key="4">
    <source>
        <dbReference type="EMBL" id="MBB5272601.1"/>
    </source>
</evidence>
<organism evidence="4 5">
    <name type="scientific">Quisquiliibacterium transsilvanicum</name>
    <dbReference type="NCBI Taxonomy" id="1549638"/>
    <lineage>
        <taxon>Bacteria</taxon>
        <taxon>Pseudomonadati</taxon>
        <taxon>Pseudomonadota</taxon>
        <taxon>Betaproteobacteria</taxon>
        <taxon>Burkholderiales</taxon>
        <taxon>Burkholderiaceae</taxon>
        <taxon>Quisquiliibacterium</taxon>
    </lineage>
</organism>
<comment type="pathway">
    <text evidence="1">Bacterial outer membrane biogenesis; LPS O-antigen biosynthesis.</text>
</comment>
<dbReference type="SUPFAM" id="SSF51735">
    <property type="entry name" value="NAD(P)-binding Rossmann-fold domains"/>
    <property type="match status" value="1"/>
</dbReference>
<dbReference type="Gene3D" id="3.40.50.720">
    <property type="entry name" value="NAD(P)-binding Rossmann-like Domain"/>
    <property type="match status" value="1"/>
</dbReference>
<dbReference type="Pfam" id="PF01370">
    <property type="entry name" value="Epimerase"/>
    <property type="match status" value="1"/>
</dbReference>
<evidence type="ECO:0000256" key="1">
    <source>
        <dbReference type="ARBA" id="ARBA00005125"/>
    </source>
</evidence>
<feature type="domain" description="NAD-dependent epimerase/dehydratase" evidence="3">
    <location>
        <begin position="3"/>
        <end position="198"/>
    </location>
</feature>
<keyword evidence="5" id="KW-1185">Reference proteome</keyword>
<dbReference type="EMBL" id="JACHGB010000005">
    <property type="protein sequence ID" value="MBB5272601.1"/>
    <property type="molecule type" value="Genomic_DNA"/>
</dbReference>
<comment type="caution">
    <text evidence="4">The sequence shown here is derived from an EMBL/GenBank/DDBJ whole genome shotgun (WGS) entry which is preliminary data.</text>
</comment>